<organism evidence="5 6">
    <name type="scientific">Desulfosalsimonas propionicica</name>
    <dbReference type="NCBI Taxonomy" id="332175"/>
    <lineage>
        <taxon>Bacteria</taxon>
        <taxon>Pseudomonadati</taxon>
        <taxon>Thermodesulfobacteriota</taxon>
        <taxon>Desulfobacteria</taxon>
        <taxon>Desulfobacterales</taxon>
        <taxon>Desulfosalsimonadaceae</taxon>
        <taxon>Desulfosalsimonas</taxon>
    </lineage>
</organism>
<dbReference type="PRINTS" id="PR00419">
    <property type="entry name" value="ADXRDTASE"/>
</dbReference>
<dbReference type="InterPro" id="IPR023753">
    <property type="entry name" value="FAD/NAD-binding_dom"/>
</dbReference>
<evidence type="ECO:0000256" key="1">
    <source>
        <dbReference type="ARBA" id="ARBA00022723"/>
    </source>
</evidence>
<dbReference type="GO" id="GO:0051536">
    <property type="term" value="F:iron-sulfur cluster binding"/>
    <property type="evidence" value="ECO:0007669"/>
    <property type="project" value="UniProtKB-KW"/>
</dbReference>
<sequence length="720" mass="79512">MDSQTCSVKKLHDQIEQTLNNGSLSHPRCRQRATEIFDLVHDVSQGLAGDDHFDSILELAQNMVNEGLTPSCREFGEHVASFVDQHQEEFISHIRTHTCPTGRCPMLTPAPCQMACPAGIDIPSYVTLVGQGKYAEAISVIRRDNPFPWVCGLVCTHPCEFMCVRGRMDKSIAIMDLKGFAAEKAMSAQSYQNPEPSPDNGRKICIIGAGPGGLTAAYYLALRGYRVTVIEALPVAGGMMMVGIPRYRLPREVIDREVAMIESLGVEIRLNTRLGKDVTIESLRSEGFEGFLLAIGAHGSYKLMIPGEDDYEGVIPAVSFLRRVSLGDHRRPGKKVAVVGGGNVAIDAARTCLRLGCERVTILYRRTHDQMPAHHEEVVEAEEEGVSFSYLTIPKQVQGAEGRATGIVCVRAELSEPDESGRRRPVPVEGSEHVIEADVIIPAIGQEIRPQGLEAFEEVDWTRRNTIRVHTVTMQTNQQGVFAVGDAVTGPATVVEAIAGGKKAASAIHRHFEGIAQPALPRVPVRRRRLPHFDLPASLKMDLDRPKMHQLSNDRRRITFQQVHLGFNEQQAHEESKRCLRCDICIRCGRCVEICRDKMGIEALRLGYLDFDNPGPTDLRITAERCIACGACATNCPTGAMQMTDRDGYRELSLCGTVLNRLQLEYCEVCGAVLGPARYHDYIVKRVRDVSPTSNGRRICLECARRQSGGQHAEITPPPR</sequence>
<protein>
    <submittedName>
        <fullName evidence="5">Putative selenate reductase YgfK subunit</fullName>
    </submittedName>
</protein>
<dbReference type="GO" id="GO:0016491">
    <property type="term" value="F:oxidoreductase activity"/>
    <property type="evidence" value="ECO:0007669"/>
    <property type="project" value="InterPro"/>
</dbReference>
<dbReference type="AlphaFoldDB" id="A0A7W0HM88"/>
<dbReference type="Pfam" id="PF14691">
    <property type="entry name" value="Fer4_20"/>
    <property type="match status" value="1"/>
</dbReference>
<evidence type="ECO:0000259" key="4">
    <source>
        <dbReference type="PROSITE" id="PS51379"/>
    </source>
</evidence>
<dbReference type="GO" id="GO:0046872">
    <property type="term" value="F:metal ion binding"/>
    <property type="evidence" value="ECO:0007669"/>
    <property type="project" value="UniProtKB-KW"/>
</dbReference>
<gene>
    <name evidence="5" type="ORF">HNR65_003394</name>
</gene>
<dbReference type="Gene3D" id="3.50.50.60">
    <property type="entry name" value="FAD/NAD(P)-binding domain"/>
    <property type="match status" value="2"/>
</dbReference>
<dbReference type="PANTHER" id="PTHR42783">
    <property type="entry name" value="GLUTAMATE SYNTHASE [NADPH] SMALL CHAIN"/>
    <property type="match status" value="1"/>
</dbReference>
<dbReference type="RefSeq" id="WP_181552655.1">
    <property type="nucleotide sequence ID" value="NZ_JACDUS010000015.1"/>
</dbReference>
<dbReference type="Pfam" id="PF07992">
    <property type="entry name" value="Pyr_redox_2"/>
    <property type="match status" value="1"/>
</dbReference>
<keyword evidence="2" id="KW-0408">Iron</keyword>
<dbReference type="NCBIfam" id="NF009410">
    <property type="entry name" value="PRK12771.1"/>
    <property type="match status" value="1"/>
</dbReference>
<dbReference type="InterPro" id="IPR036188">
    <property type="entry name" value="FAD/NAD-bd_sf"/>
</dbReference>
<comment type="caution">
    <text evidence="5">The sequence shown here is derived from an EMBL/GenBank/DDBJ whole genome shotgun (WGS) entry which is preliminary data.</text>
</comment>
<dbReference type="SUPFAM" id="SSF51971">
    <property type="entry name" value="Nucleotide-binding domain"/>
    <property type="match status" value="2"/>
</dbReference>
<feature type="domain" description="4Fe-4S ferredoxin-type" evidence="4">
    <location>
        <begin position="617"/>
        <end position="646"/>
    </location>
</feature>
<dbReference type="SUPFAM" id="SSF54862">
    <property type="entry name" value="4Fe-4S ferredoxins"/>
    <property type="match status" value="1"/>
</dbReference>
<keyword evidence="6" id="KW-1185">Reference proteome</keyword>
<proteinExistence type="predicted"/>
<dbReference type="Gene3D" id="1.10.1060.10">
    <property type="entry name" value="Alpha-helical ferredoxin"/>
    <property type="match status" value="1"/>
</dbReference>
<reference evidence="5 6" key="1">
    <citation type="submission" date="2020-07" db="EMBL/GenBank/DDBJ databases">
        <title>Genomic Encyclopedia of Type Strains, Phase IV (KMG-IV): sequencing the most valuable type-strain genomes for metagenomic binning, comparative biology and taxonomic classification.</title>
        <authorList>
            <person name="Goeker M."/>
        </authorList>
    </citation>
    <scope>NUCLEOTIDE SEQUENCE [LARGE SCALE GENOMIC DNA]</scope>
    <source>
        <strain evidence="5 6">DSM 17721</strain>
    </source>
</reference>
<evidence type="ECO:0000256" key="2">
    <source>
        <dbReference type="ARBA" id="ARBA00023004"/>
    </source>
</evidence>
<keyword evidence="3" id="KW-0411">Iron-sulfur</keyword>
<dbReference type="EMBL" id="JACDUS010000015">
    <property type="protein sequence ID" value="MBA2883037.1"/>
    <property type="molecule type" value="Genomic_DNA"/>
</dbReference>
<evidence type="ECO:0000313" key="5">
    <source>
        <dbReference type="EMBL" id="MBA2883037.1"/>
    </source>
</evidence>
<dbReference type="InterPro" id="IPR028261">
    <property type="entry name" value="DPD_II"/>
</dbReference>
<dbReference type="Proteomes" id="UP000525298">
    <property type="component" value="Unassembled WGS sequence"/>
</dbReference>
<evidence type="ECO:0000313" key="6">
    <source>
        <dbReference type="Proteomes" id="UP000525298"/>
    </source>
</evidence>
<dbReference type="PROSITE" id="PS51379">
    <property type="entry name" value="4FE4S_FER_2"/>
    <property type="match status" value="1"/>
</dbReference>
<name>A0A7W0HM88_9BACT</name>
<dbReference type="Pfam" id="PF12838">
    <property type="entry name" value="Fer4_7"/>
    <property type="match status" value="1"/>
</dbReference>
<dbReference type="InterPro" id="IPR009051">
    <property type="entry name" value="Helical_ferredxn"/>
</dbReference>
<evidence type="ECO:0000256" key="3">
    <source>
        <dbReference type="ARBA" id="ARBA00023014"/>
    </source>
</evidence>
<dbReference type="PROSITE" id="PS00198">
    <property type="entry name" value="4FE4S_FER_1"/>
    <property type="match status" value="1"/>
</dbReference>
<dbReference type="Gene3D" id="3.30.70.20">
    <property type="match status" value="1"/>
</dbReference>
<dbReference type="PANTHER" id="PTHR42783:SF3">
    <property type="entry name" value="GLUTAMATE SYNTHASE [NADPH] SMALL CHAIN-RELATED"/>
    <property type="match status" value="1"/>
</dbReference>
<accession>A0A7W0HM88</accession>
<keyword evidence="1" id="KW-0479">Metal-binding</keyword>
<dbReference type="InterPro" id="IPR017900">
    <property type="entry name" value="4Fe4S_Fe_S_CS"/>
</dbReference>
<dbReference type="InterPro" id="IPR017896">
    <property type="entry name" value="4Fe4S_Fe-S-bd"/>
</dbReference>